<dbReference type="AlphaFoldDB" id="A0A1G2HWX5"/>
<organism evidence="1 2">
    <name type="scientific">Candidatus Staskawiczbacteria bacterium RIFCSPHIGHO2_02_FULL_34_10</name>
    <dbReference type="NCBI Taxonomy" id="1802205"/>
    <lineage>
        <taxon>Bacteria</taxon>
        <taxon>Candidatus Staskawicziibacteriota</taxon>
    </lineage>
</organism>
<comment type="caution">
    <text evidence="1">The sequence shown here is derived from an EMBL/GenBank/DDBJ whole genome shotgun (WGS) entry which is preliminary data.</text>
</comment>
<gene>
    <name evidence="1" type="ORF">A3C58_00755</name>
</gene>
<reference evidence="1 2" key="1">
    <citation type="journal article" date="2016" name="Nat. Commun.">
        <title>Thousands of microbial genomes shed light on interconnected biogeochemical processes in an aquifer system.</title>
        <authorList>
            <person name="Anantharaman K."/>
            <person name="Brown C.T."/>
            <person name="Hug L.A."/>
            <person name="Sharon I."/>
            <person name="Castelle C.J."/>
            <person name="Probst A.J."/>
            <person name="Thomas B.C."/>
            <person name="Singh A."/>
            <person name="Wilkins M.J."/>
            <person name="Karaoz U."/>
            <person name="Brodie E.L."/>
            <person name="Williams K.H."/>
            <person name="Hubbard S.S."/>
            <person name="Banfield J.F."/>
        </authorList>
    </citation>
    <scope>NUCLEOTIDE SEQUENCE [LARGE SCALE GENOMIC DNA]</scope>
</reference>
<proteinExistence type="predicted"/>
<accession>A0A1G2HWX5</accession>
<protein>
    <submittedName>
        <fullName evidence="1">Uncharacterized protein</fullName>
    </submittedName>
</protein>
<name>A0A1G2HWX5_9BACT</name>
<evidence type="ECO:0000313" key="2">
    <source>
        <dbReference type="Proteomes" id="UP000178380"/>
    </source>
</evidence>
<dbReference type="EMBL" id="MHOR01000018">
    <property type="protein sequence ID" value="OGZ67036.1"/>
    <property type="molecule type" value="Genomic_DNA"/>
</dbReference>
<evidence type="ECO:0000313" key="1">
    <source>
        <dbReference type="EMBL" id="OGZ67036.1"/>
    </source>
</evidence>
<sequence>MGKAHPNKFGLRFPQGPQHKYIYRRFYNEYIFTYPLKLYYFFNYGYFKSIYRKIFFRTYAINIL</sequence>
<dbReference type="Proteomes" id="UP000178380">
    <property type="component" value="Unassembled WGS sequence"/>
</dbReference>